<evidence type="ECO:0000256" key="7">
    <source>
        <dbReference type="RuleBase" id="RU362042"/>
    </source>
</evidence>
<evidence type="ECO:0000256" key="5">
    <source>
        <dbReference type="ARBA" id="ARBA00022801"/>
    </source>
</evidence>
<evidence type="ECO:0000256" key="1">
    <source>
        <dbReference type="ARBA" id="ARBA00000677"/>
    </source>
</evidence>
<dbReference type="GO" id="GO:0009003">
    <property type="term" value="F:signal peptidase activity"/>
    <property type="evidence" value="ECO:0007669"/>
    <property type="project" value="UniProtKB-EC"/>
</dbReference>
<dbReference type="EC" id="3.4.21.89" evidence="4 7"/>
<dbReference type="RefSeq" id="WP_069193713.1">
    <property type="nucleotide sequence ID" value="NZ_RLII01000018.1"/>
</dbReference>
<dbReference type="SUPFAM" id="SSF51306">
    <property type="entry name" value="LexA/Signal peptidase"/>
    <property type="match status" value="1"/>
</dbReference>
<name>A0A4Q0I2L9_9FIRM</name>
<keyword evidence="7" id="KW-0812">Transmembrane</keyword>
<protein>
    <recommendedName>
        <fullName evidence="4 7">Signal peptidase I</fullName>
        <ecNumber evidence="4 7">3.4.21.89</ecNumber>
    </recommendedName>
</protein>
<proteinExistence type="inferred from homology"/>
<feature type="transmembrane region" description="Helical" evidence="7">
    <location>
        <begin position="37"/>
        <end position="58"/>
    </location>
</feature>
<dbReference type="InterPro" id="IPR019533">
    <property type="entry name" value="Peptidase_S26"/>
</dbReference>
<dbReference type="PRINTS" id="PR00727">
    <property type="entry name" value="LEADERPTASE"/>
</dbReference>
<dbReference type="Proteomes" id="UP000289166">
    <property type="component" value="Unassembled WGS sequence"/>
</dbReference>
<evidence type="ECO:0000256" key="2">
    <source>
        <dbReference type="ARBA" id="ARBA00004401"/>
    </source>
</evidence>
<keyword evidence="10" id="KW-1185">Reference proteome</keyword>
<dbReference type="GO" id="GO:0005886">
    <property type="term" value="C:plasma membrane"/>
    <property type="evidence" value="ECO:0007669"/>
    <property type="project" value="UniProtKB-SubCell"/>
</dbReference>
<evidence type="ECO:0000256" key="3">
    <source>
        <dbReference type="ARBA" id="ARBA00009370"/>
    </source>
</evidence>
<dbReference type="InterPro" id="IPR019757">
    <property type="entry name" value="Pept_S26A_signal_pept_1_Lys-AS"/>
</dbReference>
<gene>
    <name evidence="9" type="primary">lepB</name>
    <name evidence="9" type="ORF">EFD62_12445</name>
</gene>
<evidence type="ECO:0000313" key="10">
    <source>
        <dbReference type="Proteomes" id="UP000289166"/>
    </source>
</evidence>
<dbReference type="GO" id="GO:0004252">
    <property type="term" value="F:serine-type endopeptidase activity"/>
    <property type="evidence" value="ECO:0007669"/>
    <property type="project" value="InterPro"/>
</dbReference>
<dbReference type="PANTHER" id="PTHR43390">
    <property type="entry name" value="SIGNAL PEPTIDASE I"/>
    <property type="match status" value="1"/>
</dbReference>
<comment type="caution">
    <text evidence="9">The sequence shown here is derived from an EMBL/GenBank/DDBJ whole genome shotgun (WGS) entry which is preliminary data.</text>
</comment>
<feature type="active site" evidence="6">
    <location>
        <position position="68"/>
    </location>
</feature>
<keyword evidence="5 7" id="KW-0378">Hydrolase</keyword>
<reference evidence="10" key="1">
    <citation type="submission" date="2018-11" db="EMBL/GenBank/DDBJ databases">
        <title>Genome sequencing of a novel mesophilic and cellulolytic organism within the genus Hungateiclostridium.</title>
        <authorList>
            <person name="Rettenmaier R."/>
            <person name="Liebl W."/>
            <person name="Zverlov V."/>
        </authorList>
    </citation>
    <scope>NUCLEOTIDE SEQUENCE [LARGE SCALE GENOMIC DNA]</scope>
    <source>
        <strain evidence="10">N2K1</strain>
    </source>
</reference>
<dbReference type="InterPro" id="IPR000223">
    <property type="entry name" value="Pept_S26A_signal_pept_1"/>
</dbReference>
<keyword evidence="7" id="KW-0645">Protease</keyword>
<keyword evidence="7" id="KW-0472">Membrane</keyword>
<keyword evidence="7" id="KW-1133">Transmembrane helix</keyword>
<dbReference type="GO" id="GO:0006465">
    <property type="term" value="P:signal peptide processing"/>
    <property type="evidence" value="ECO:0007669"/>
    <property type="project" value="InterPro"/>
</dbReference>
<dbReference type="EMBL" id="RLII01000018">
    <property type="protein sequence ID" value="RXE58463.1"/>
    <property type="molecule type" value="Genomic_DNA"/>
</dbReference>
<evidence type="ECO:0000256" key="4">
    <source>
        <dbReference type="ARBA" id="ARBA00013208"/>
    </source>
</evidence>
<feature type="domain" description="Peptidase S26" evidence="8">
    <location>
        <begin position="38"/>
        <end position="211"/>
    </location>
</feature>
<dbReference type="CDD" id="cd06530">
    <property type="entry name" value="S26_SPase_I"/>
    <property type="match status" value="1"/>
</dbReference>
<comment type="subcellular location">
    <subcellularLocation>
        <location evidence="2">Cell membrane</location>
        <topology evidence="2">Single-pass type II membrane protein</topology>
    </subcellularLocation>
    <subcellularLocation>
        <location evidence="7">Membrane</location>
        <topology evidence="7">Single-pass type II membrane protein</topology>
    </subcellularLocation>
</comment>
<dbReference type="NCBIfam" id="TIGR02227">
    <property type="entry name" value="sigpep_I_bact"/>
    <property type="match status" value="1"/>
</dbReference>
<feature type="active site" evidence="6">
    <location>
        <position position="130"/>
    </location>
</feature>
<comment type="similarity">
    <text evidence="3 7">Belongs to the peptidase S26 family.</text>
</comment>
<accession>A0A4Q0I2L9</accession>
<sequence>MEYRKKPAGIDKSQEEELKKKFGTNFHAEKPKYFKEIVKWICIIIIALLTALLLRAYVFEWVVVQGKSMENTLYTDQVLFVSKLDNDSPQKGDIVIIQIQEGNWDYLSFFKEVPLFRTLFPCKGEVNYIKRVIGLPGDEIDIRDGYLYINGEKQNEAYTKGLTYEQSFELPKVVPENKVFVMGDNREYSKDSRQLGFIDFERIKGKAVFRIKPLKEFGSIY</sequence>
<evidence type="ECO:0000313" key="9">
    <source>
        <dbReference type="EMBL" id="RXE58463.1"/>
    </source>
</evidence>
<dbReference type="InterPro" id="IPR036286">
    <property type="entry name" value="LexA/Signal_pep-like_sf"/>
</dbReference>
<dbReference type="PROSITE" id="PS00760">
    <property type="entry name" value="SPASE_I_2"/>
    <property type="match status" value="1"/>
</dbReference>
<dbReference type="AlphaFoldDB" id="A0A4Q0I2L9"/>
<dbReference type="OrthoDB" id="9802919at2"/>
<dbReference type="Pfam" id="PF10502">
    <property type="entry name" value="Peptidase_S26"/>
    <property type="match status" value="1"/>
</dbReference>
<evidence type="ECO:0000256" key="6">
    <source>
        <dbReference type="PIRSR" id="PIRSR600223-1"/>
    </source>
</evidence>
<dbReference type="InterPro" id="IPR019758">
    <property type="entry name" value="Pept_S26A_signal_pept_1_CS"/>
</dbReference>
<organism evidence="9 10">
    <name type="scientific">Acetivibrio mesophilus</name>
    <dbReference type="NCBI Taxonomy" id="2487273"/>
    <lineage>
        <taxon>Bacteria</taxon>
        <taxon>Bacillati</taxon>
        <taxon>Bacillota</taxon>
        <taxon>Clostridia</taxon>
        <taxon>Eubacteriales</taxon>
        <taxon>Oscillospiraceae</taxon>
        <taxon>Acetivibrio</taxon>
    </lineage>
</organism>
<dbReference type="Gene3D" id="2.10.109.10">
    <property type="entry name" value="Umud Fragment, subunit A"/>
    <property type="match status" value="1"/>
</dbReference>
<evidence type="ECO:0000259" key="8">
    <source>
        <dbReference type="Pfam" id="PF10502"/>
    </source>
</evidence>
<dbReference type="PROSITE" id="PS00761">
    <property type="entry name" value="SPASE_I_3"/>
    <property type="match status" value="1"/>
</dbReference>
<comment type="catalytic activity">
    <reaction evidence="1 7">
        <text>Cleavage of hydrophobic, N-terminal signal or leader sequences from secreted and periplasmic proteins.</text>
        <dbReference type="EC" id="3.4.21.89"/>
    </reaction>
</comment>
<dbReference type="PANTHER" id="PTHR43390:SF1">
    <property type="entry name" value="CHLOROPLAST PROCESSING PEPTIDASE"/>
    <property type="match status" value="1"/>
</dbReference>